<proteinExistence type="predicted"/>
<dbReference type="InterPro" id="IPR045357">
    <property type="entry name" value="Aminopeptidase_N-like_N"/>
</dbReference>
<dbReference type="EMBL" id="KZ993599">
    <property type="protein sequence ID" value="RKP04596.1"/>
    <property type="molecule type" value="Genomic_DNA"/>
</dbReference>
<protein>
    <recommendedName>
        <fullName evidence="1">Aminopeptidase N-like N-terminal domain-containing protein</fullName>
    </recommendedName>
</protein>
<reference evidence="3" key="1">
    <citation type="journal article" date="2018" name="Nat. Microbiol.">
        <title>Leveraging single-cell genomics to expand the fungal tree of life.</title>
        <authorList>
            <person name="Ahrendt S.R."/>
            <person name="Quandt C.A."/>
            <person name="Ciobanu D."/>
            <person name="Clum A."/>
            <person name="Salamov A."/>
            <person name="Andreopoulos B."/>
            <person name="Cheng J.F."/>
            <person name="Woyke T."/>
            <person name="Pelin A."/>
            <person name="Henrissat B."/>
            <person name="Reynolds N.K."/>
            <person name="Benny G.L."/>
            <person name="Smith M.E."/>
            <person name="James T.Y."/>
            <person name="Grigoriev I.V."/>
        </authorList>
    </citation>
    <scope>NUCLEOTIDE SEQUENCE [LARGE SCALE GENOMIC DNA]</scope>
    <source>
        <strain evidence="3">RSA 1356</strain>
    </source>
</reference>
<dbReference type="Gene3D" id="2.60.40.1730">
    <property type="entry name" value="tricorn interacting facor f3 domain"/>
    <property type="match status" value="1"/>
</dbReference>
<feature type="domain" description="Aminopeptidase N-like N-terminal" evidence="1">
    <location>
        <begin position="21"/>
        <end position="118"/>
    </location>
</feature>
<evidence type="ECO:0000313" key="2">
    <source>
        <dbReference type="EMBL" id="RKP04596.1"/>
    </source>
</evidence>
<dbReference type="PANTHER" id="PTHR45726">
    <property type="entry name" value="LEUKOTRIENE A-4 HYDROLASE"/>
    <property type="match status" value="1"/>
</dbReference>
<gene>
    <name evidence="2" type="ORF">THASP1DRAFT_20963</name>
</gene>
<dbReference type="PANTHER" id="PTHR45726:SF3">
    <property type="entry name" value="LEUKOTRIENE A-4 HYDROLASE"/>
    <property type="match status" value="1"/>
</dbReference>
<evidence type="ECO:0000259" key="1">
    <source>
        <dbReference type="Pfam" id="PF17900"/>
    </source>
</evidence>
<dbReference type="AlphaFoldDB" id="A0A4P9XG54"/>
<dbReference type="OrthoDB" id="79562at2759"/>
<dbReference type="Pfam" id="PF17900">
    <property type="entry name" value="Peptidase_M1_N"/>
    <property type="match status" value="1"/>
</dbReference>
<keyword evidence="3" id="KW-1185">Reference proteome</keyword>
<name>A0A4P9XG54_9FUNG</name>
<organism evidence="2 3">
    <name type="scientific">Thamnocephalis sphaerospora</name>
    <dbReference type="NCBI Taxonomy" id="78915"/>
    <lineage>
        <taxon>Eukaryota</taxon>
        <taxon>Fungi</taxon>
        <taxon>Fungi incertae sedis</taxon>
        <taxon>Zoopagomycota</taxon>
        <taxon>Zoopagomycotina</taxon>
        <taxon>Zoopagomycetes</taxon>
        <taxon>Zoopagales</taxon>
        <taxon>Sigmoideomycetaceae</taxon>
        <taxon>Thamnocephalis</taxon>
    </lineage>
</organism>
<dbReference type="InterPro" id="IPR042097">
    <property type="entry name" value="Aminopeptidase_N-like_N_sf"/>
</dbReference>
<feature type="non-terminal residue" evidence="2">
    <location>
        <position position="133"/>
    </location>
</feature>
<accession>A0A4P9XG54</accession>
<dbReference type="STRING" id="78915.A0A4P9XG54"/>
<dbReference type="InterPro" id="IPR034015">
    <property type="entry name" value="M1_LTA4H"/>
</dbReference>
<dbReference type="Proteomes" id="UP000271241">
    <property type="component" value="Unassembled WGS sequence"/>
</dbReference>
<dbReference type="SUPFAM" id="SSF63737">
    <property type="entry name" value="Leukotriene A4 hydrolase N-terminal domain"/>
    <property type="match status" value="1"/>
</dbReference>
<dbReference type="GO" id="GO:0005829">
    <property type="term" value="C:cytosol"/>
    <property type="evidence" value="ECO:0007669"/>
    <property type="project" value="TreeGrafter"/>
</dbReference>
<evidence type="ECO:0000313" key="3">
    <source>
        <dbReference type="Proteomes" id="UP000271241"/>
    </source>
</evidence>
<sequence length="133" mass="14727">MCAISPVDPNSFANVHEIQTRHVHLELDVDFSRRVLAGQARLSLQAVKEGVAEVVLDTNALQVKDVKLAQGTESLKYELGAKDVRFGSPLRVTLPHSCKQNDKVELVVDYETTQDSGALQWLQPKQTVGKQHP</sequence>